<name>A0A9D1MX65_9BACT</name>
<proteinExistence type="predicted"/>
<comment type="caution">
    <text evidence="1">The sequence shown here is derived from an EMBL/GenBank/DDBJ whole genome shotgun (WGS) entry which is preliminary data.</text>
</comment>
<accession>A0A9D1MX65</accession>
<dbReference type="AlphaFoldDB" id="A0A9D1MX65"/>
<organism evidence="1 2">
    <name type="scientific">Candidatus Fimimonas merdipullorum</name>
    <dbReference type="NCBI Taxonomy" id="2840822"/>
    <lineage>
        <taxon>Bacteria</taxon>
        <taxon>Pseudomonadati</taxon>
        <taxon>Myxococcota</taxon>
        <taxon>Myxococcia</taxon>
        <taxon>Myxococcales</taxon>
        <taxon>Cystobacterineae</taxon>
        <taxon>Myxococcaceae</taxon>
        <taxon>Myxococcaceae incertae sedis</taxon>
        <taxon>Candidatus Fimimonas</taxon>
    </lineage>
</organism>
<reference evidence="1" key="2">
    <citation type="journal article" date="2021" name="PeerJ">
        <title>Extensive microbial diversity within the chicken gut microbiome revealed by metagenomics and culture.</title>
        <authorList>
            <person name="Gilroy R."/>
            <person name="Ravi A."/>
            <person name="Getino M."/>
            <person name="Pursley I."/>
            <person name="Horton D.L."/>
            <person name="Alikhan N.F."/>
            <person name="Baker D."/>
            <person name="Gharbi K."/>
            <person name="Hall N."/>
            <person name="Watson M."/>
            <person name="Adriaenssens E.M."/>
            <person name="Foster-Nyarko E."/>
            <person name="Jarju S."/>
            <person name="Secka A."/>
            <person name="Antonio M."/>
            <person name="Oren A."/>
            <person name="Chaudhuri R.R."/>
            <person name="La Ragione R."/>
            <person name="Hildebrand F."/>
            <person name="Pallen M.J."/>
        </authorList>
    </citation>
    <scope>NUCLEOTIDE SEQUENCE</scope>
    <source>
        <strain evidence="1">ChiHjej12B11-7776</strain>
    </source>
</reference>
<reference evidence="1" key="1">
    <citation type="submission" date="2020-10" db="EMBL/GenBank/DDBJ databases">
        <authorList>
            <person name="Gilroy R."/>
        </authorList>
    </citation>
    <scope>NUCLEOTIDE SEQUENCE</scope>
    <source>
        <strain evidence="1">ChiHjej12B11-7776</strain>
    </source>
</reference>
<dbReference type="PANTHER" id="PTHR42967">
    <property type="entry name" value="METAL DEPENDENT HYDROLASE"/>
    <property type="match status" value="1"/>
</dbReference>
<dbReference type="SUPFAM" id="SSF56281">
    <property type="entry name" value="Metallo-hydrolase/oxidoreductase"/>
    <property type="match status" value="1"/>
</dbReference>
<protein>
    <submittedName>
        <fullName evidence="1">MBL fold metallo-hydrolase</fullName>
    </submittedName>
</protein>
<gene>
    <name evidence="1" type="ORF">IAC72_02770</name>
</gene>
<dbReference type="PANTHER" id="PTHR42967:SF1">
    <property type="entry name" value="MBL FOLD METALLO-HYDROLASE"/>
    <property type="match status" value="1"/>
</dbReference>
<evidence type="ECO:0000313" key="2">
    <source>
        <dbReference type="Proteomes" id="UP000886852"/>
    </source>
</evidence>
<dbReference type="Gene3D" id="3.60.15.10">
    <property type="entry name" value="Ribonuclease Z/Hydroxyacylglutathione hydrolase-like"/>
    <property type="match status" value="1"/>
</dbReference>
<sequence>MKIQYLGHSCFRLISDMGMTIVCDPYDEKTLTHPAPQLSCDAVTVSHRHHDHDCAEAMLGRPVLLEREVALAADDVTITSVKSFHDDKKGKLRGENYVFCFSFSGITVVHMGDIGEKDLALAAQIRGCDVLLLPVGGVYTIDAEGAYWYVQQVRPKIVVPMHYHTDQHTFDLDGLDKFLALCQSFPIKRVCETLTLEDVPDGDTQIVVMQPYED</sequence>
<evidence type="ECO:0000313" key="1">
    <source>
        <dbReference type="EMBL" id="HIU90921.1"/>
    </source>
</evidence>
<dbReference type="Pfam" id="PF13483">
    <property type="entry name" value="Lactamase_B_3"/>
    <property type="match status" value="1"/>
</dbReference>
<dbReference type="Proteomes" id="UP000886852">
    <property type="component" value="Unassembled WGS sequence"/>
</dbReference>
<dbReference type="EMBL" id="DVOC01000049">
    <property type="protein sequence ID" value="HIU90921.1"/>
    <property type="molecule type" value="Genomic_DNA"/>
</dbReference>
<dbReference type="InterPro" id="IPR036866">
    <property type="entry name" value="RibonucZ/Hydroxyglut_hydro"/>
</dbReference>